<dbReference type="PROSITE" id="PS51272">
    <property type="entry name" value="SLH"/>
    <property type="match status" value="2"/>
</dbReference>
<feature type="signal peptide" evidence="1">
    <location>
        <begin position="1"/>
        <end position="37"/>
    </location>
</feature>
<dbReference type="PANTHER" id="PTHR43308:SF5">
    <property type="entry name" value="S-LAYER PROTEIN _ PEPTIDOGLYCAN ENDO-BETA-N-ACETYLGLUCOSAMINIDASE"/>
    <property type="match status" value="1"/>
</dbReference>
<sequence>MGRVSTRGAVLARKVAGTIMACLLVFGNTIPTGAAQAQEQQKRFSDVKGHWAEATIYRLVDQGILDGFPDGTFRPNDPVTADQFVKMLLLSYSKMYPNGERAWKSEFTSALSAANRSILQQDYRDFNFKASLSGYWAKPFIDLASDLHFINKSQFADFKTNLKREQVSEIVYYTVKETEYLEDEPLSMKSAAKLGDFLSAKAREQRFVAEAFGKGIMEGYPNGYFGIGQEVTRAESLAILDRITDKSKRVATAVTETQPELQVIVPTKDGHYKKVVFANAKMASAYTVLSEAAKLRGTNYDLVETTAKLYRDGDTKAKDLSRTVPSSESLEEASLWIEPEYRTYGITLHVGDGVLARNQEAVEKYANALFGYDALKFKQLYTGVYGMVEAGSAVENQTVAIGSYSVEVHVEKAANSVLFSILEKM</sequence>
<dbReference type="RefSeq" id="WP_144845993.1">
    <property type="nucleotide sequence ID" value="NZ_VNJI01000010.1"/>
</dbReference>
<feature type="chain" id="PRO_5021808504" evidence="1">
    <location>
        <begin position="38"/>
        <end position="425"/>
    </location>
</feature>
<accession>A0A559KD27</accession>
<gene>
    <name evidence="3" type="ORF">FPZ49_09810</name>
</gene>
<evidence type="ECO:0000256" key="1">
    <source>
        <dbReference type="SAM" id="SignalP"/>
    </source>
</evidence>
<feature type="domain" description="SLH" evidence="2">
    <location>
        <begin position="39"/>
        <end position="102"/>
    </location>
</feature>
<dbReference type="InterPro" id="IPR001119">
    <property type="entry name" value="SLH_dom"/>
</dbReference>
<evidence type="ECO:0000313" key="3">
    <source>
        <dbReference type="EMBL" id="TVY10014.1"/>
    </source>
</evidence>
<evidence type="ECO:0000313" key="4">
    <source>
        <dbReference type="Proteomes" id="UP000317036"/>
    </source>
</evidence>
<feature type="domain" description="SLH" evidence="2">
    <location>
        <begin position="191"/>
        <end position="254"/>
    </location>
</feature>
<protein>
    <submittedName>
        <fullName evidence="3">S-layer homology domain-containing protein</fullName>
    </submittedName>
</protein>
<proteinExistence type="predicted"/>
<keyword evidence="4" id="KW-1185">Reference proteome</keyword>
<dbReference type="EMBL" id="VNJI01000010">
    <property type="protein sequence ID" value="TVY10014.1"/>
    <property type="molecule type" value="Genomic_DNA"/>
</dbReference>
<dbReference type="AlphaFoldDB" id="A0A559KD27"/>
<dbReference type="OrthoDB" id="174569at2"/>
<dbReference type="PANTHER" id="PTHR43308">
    <property type="entry name" value="OUTER MEMBRANE PROTEIN ALPHA-RELATED"/>
    <property type="match status" value="1"/>
</dbReference>
<organism evidence="3 4">
    <name type="scientific">Paenibacillus cremeus</name>
    <dbReference type="NCBI Taxonomy" id="2163881"/>
    <lineage>
        <taxon>Bacteria</taxon>
        <taxon>Bacillati</taxon>
        <taxon>Bacillota</taxon>
        <taxon>Bacilli</taxon>
        <taxon>Bacillales</taxon>
        <taxon>Paenibacillaceae</taxon>
        <taxon>Paenibacillus</taxon>
    </lineage>
</organism>
<dbReference type="InterPro" id="IPR051465">
    <property type="entry name" value="Cell_Envelope_Struct_Comp"/>
</dbReference>
<dbReference type="Pfam" id="PF00395">
    <property type="entry name" value="SLH"/>
    <property type="match status" value="2"/>
</dbReference>
<dbReference type="Proteomes" id="UP000317036">
    <property type="component" value="Unassembled WGS sequence"/>
</dbReference>
<comment type="caution">
    <text evidence="3">The sequence shown here is derived from an EMBL/GenBank/DDBJ whole genome shotgun (WGS) entry which is preliminary data.</text>
</comment>
<reference evidence="3 4" key="1">
    <citation type="submission" date="2019-07" db="EMBL/GenBank/DDBJ databases">
        <authorList>
            <person name="Kim J."/>
        </authorList>
    </citation>
    <scope>NUCLEOTIDE SEQUENCE [LARGE SCALE GENOMIC DNA]</scope>
    <source>
        <strain evidence="3 4">JC52</strain>
    </source>
</reference>
<name>A0A559KD27_9BACL</name>
<evidence type="ECO:0000259" key="2">
    <source>
        <dbReference type="PROSITE" id="PS51272"/>
    </source>
</evidence>
<keyword evidence="1" id="KW-0732">Signal</keyword>